<dbReference type="GO" id="GO:0010458">
    <property type="term" value="P:exit from mitosis"/>
    <property type="evidence" value="ECO:0007669"/>
    <property type="project" value="EnsemblFungi"/>
</dbReference>
<keyword evidence="2" id="KW-0132">Cell division</keyword>
<dbReference type="GO" id="GO:0051301">
    <property type="term" value="P:cell division"/>
    <property type="evidence" value="ECO:0007669"/>
    <property type="project" value="UniProtKB-KW"/>
</dbReference>
<evidence type="ECO:0000313" key="6">
    <source>
        <dbReference type="Proteomes" id="UP000005666"/>
    </source>
</evidence>
<accession>G8BUC4</accession>
<evidence type="ECO:0000256" key="3">
    <source>
        <dbReference type="ARBA" id="ARBA00022776"/>
    </source>
</evidence>
<dbReference type="GO" id="GO:0061630">
    <property type="term" value="F:ubiquitin protein ligase activity"/>
    <property type="evidence" value="ECO:0007669"/>
    <property type="project" value="EnsemblFungi"/>
</dbReference>
<keyword evidence="6" id="KW-1185">Reference proteome</keyword>
<sequence length="1691" mass="193735">MYARDCLQKQYYNDTNTSPPNDRGEVWISPSRLVVEWYMKDVLIRRFNFTQQVIKAGLIDFADSKNCIVIIVSDLAHVYDLKDGNSKSVSFPFPIITAFWYHYGVVLQKQDNDVLSQVNCDNTNIISKNIDGSESNLNKYITLTDPMCPFGLITFTTNDAFNNILDPNDIDLILTPQDLENKISVAYDRNSKEVVFFYSKVLDAKQSDIPLSNNMDRLYNQNYNAQHTGISSTLKRQTSTSRRQLSTYLSKTEDAPHSKLLINNNNNNNNDNNNHVNAHLGKYKQNFALDSPVILPNNAHRSLSATFDRMTNINNPPSIDFAPSTGSHLQPEYLSQDISLKDTILTKISSLQLPNNIIDDKKNTQFIPLKFEDMEAIVIFNQKYQYMKLWLIKLDSKFLDSIQFKIPELHVDKSINFIDIHMDHPVDSILPYHNNNIPGSIILTYDHESIITIYNPFLNNVWSSIKTDMHSIPKLSTLCYISSEEMIFDKFQFPNNEKQNFNTQSLFPYPQKSSVKACFSALQLIFPIDIFIAFVFLWQEIYFHISTDKTYKTQNLEFDAFFMIYKILLEQDSMVTTHNYLSSNSLQYLGNSDISTILPNSILGLHLVREEQNLNILYKKDVDNLADLLHLATKALNWPSTWNQYYLSTLNLPTVKVLDKYTSFPLDEPPSIFKSIFSITDGSYLPITPFINFSRLIERGHEYDEIITPRTYKLLHLFESLHNNNFNSDNILNLLNELNITKEELETYPLGIMTPLNYMLKNLENNLSSIEGTMDVSILSRNDLKQCRSIINSILNKQTTRPVAAITHDSKMSIYSCTGNENSKNIKTLLTDIVTTATENNSKNLLLDNNGDDKETDYGISSQENTNLIFSHDRRFNNALSLLLYYKPHAIPFYSKQSEYIKIINQKKIFAQIVFLRTCVAGIGLGAIVYASEKPLSTQKWVIPKLNFVSLFSDGTKVSLESSEVNKDALMWGEFHAGVSSGLRIFKKVNNINGSWISFNKPKELDSQHGGFLLGLGLNGHLKNLEEWHVYNYLSPKNTHISIGLLLGMSVSMRGTMDVKLVKVFTVHVVALLPQRSNDLNINIEVQTAGLVGIGFLYLKTNNTKMSGLLLSQITSNININDENKPNEGYRIAAGIAYGLVNLNADVESNKHSKDKNISINEQYDSKSKLEVTHQLLKLITSTYEKEPSWIPQNSHTGAIVALMFIHLRSNDADIAMTLKPYSNKSNLRPEYLLYVEWAYYMIMWDEIEDNIGFIFQDLEIKLHSTINSDNMQTYSIISGRILAMGIKYASTGDLNIKRILLKILDKFLPFYQYPGSTKVDFKLSISTINVLINTILVTLGLIMCGTGDLQVFQRIKYLHETITGKHADLFYSSKKDHKDKEVDNDIFDITATLNTNDEVQDVHQETANGSSSENTSEKERFKDDENHYSKYMCTSLSLGFLFLASGQYAINISDNESIAYLIMSLLPTFYKPYYLQELRHFWSLSVEPRCLVIKDIESNLLIKDPVIEIDILTENNDIRRIKKNIIPCLLPDPRKITMIKVEHPSYYPLQLNFDENVTVTEFLNDGLVIKLQKKDQQNELNVMSSNIKSENLVSDINERIYDDSEMDNKQSLPTKVSHILEKNLNIINLTMSELSSSLNDIEKKDEVSQMFNFEIMYSDLYSDDIVDFELEIWRKRQETLTQTKLSQDNT</sequence>
<dbReference type="Gene3D" id="1.25.10.10">
    <property type="entry name" value="Leucine-rich Repeat Variant"/>
    <property type="match status" value="1"/>
</dbReference>
<dbReference type="EMBL" id="HE612861">
    <property type="protein sequence ID" value="CCE63710.1"/>
    <property type="molecule type" value="Genomic_DNA"/>
</dbReference>
<dbReference type="PANTHER" id="PTHR12827:SF3">
    <property type="entry name" value="ANAPHASE-PROMOTING COMPLEX SUBUNIT 1"/>
    <property type="match status" value="1"/>
</dbReference>
<dbReference type="InterPro" id="IPR011989">
    <property type="entry name" value="ARM-like"/>
</dbReference>
<dbReference type="GO" id="GO:0031145">
    <property type="term" value="P:anaphase-promoting complex-dependent catabolic process"/>
    <property type="evidence" value="ECO:0007669"/>
    <property type="project" value="EnsemblFungi"/>
</dbReference>
<keyword evidence="3" id="KW-0498">Mitosis</keyword>
<reference evidence="5 6" key="1">
    <citation type="journal article" date="2011" name="Proc. Natl. Acad. Sci. U.S.A.">
        <title>Evolutionary erosion of yeast sex chromosomes by mating-type switching accidents.</title>
        <authorList>
            <person name="Gordon J.L."/>
            <person name="Armisen D."/>
            <person name="Proux-Wera E."/>
            <person name="Oheigeartaigh S.S."/>
            <person name="Byrne K.P."/>
            <person name="Wolfe K.H."/>
        </authorList>
    </citation>
    <scope>NUCLEOTIDE SEQUENCE [LARGE SCALE GENOMIC DNA]</scope>
    <source>
        <strain evidence="6">ATCC 24235 / CBS 4417 / NBRC 1672 / NRRL Y-8282 / UCD 70-5</strain>
    </source>
</reference>
<evidence type="ECO:0000313" key="5">
    <source>
        <dbReference type="EMBL" id="CCE63710.1"/>
    </source>
</evidence>
<dbReference type="OrthoDB" id="26401at2759"/>
<gene>
    <name evidence="5" type="primary">TPHA0F02290</name>
    <name evidence="5" type="ordered locus">TPHA_0F02290</name>
</gene>
<dbReference type="STRING" id="1071381.G8BUC4"/>
<name>G8BUC4_TETPH</name>
<dbReference type="InterPro" id="IPR024990">
    <property type="entry name" value="Apc1"/>
</dbReference>
<dbReference type="Proteomes" id="UP000005666">
    <property type="component" value="Chromosome 6"/>
</dbReference>
<comment type="similarity">
    <text evidence="1">Belongs to the APC1 family.</text>
</comment>
<keyword evidence="4" id="KW-0131">Cell cycle</keyword>
<dbReference type="GO" id="GO:0007091">
    <property type="term" value="P:metaphase/anaphase transition of mitotic cell cycle"/>
    <property type="evidence" value="ECO:0007669"/>
    <property type="project" value="EnsemblFungi"/>
</dbReference>
<dbReference type="GO" id="GO:0042802">
    <property type="term" value="F:identical protein binding"/>
    <property type="evidence" value="ECO:0007669"/>
    <property type="project" value="EnsemblFungi"/>
</dbReference>
<dbReference type="GeneID" id="11535623"/>
<evidence type="ECO:0000256" key="1">
    <source>
        <dbReference type="ARBA" id="ARBA00010547"/>
    </source>
</evidence>
<protein>
    <submittedName>
        <fullName evidence="5">Uncharacterized protein</fullName>
    </submittedName>
</protein>
<dbReference type="GO" id="GO:0070979">
    <property type="term" value="P:protein K11-linked ubiquitination"/>
    <property type="evidence" value="ECO:0007669"/>
    <property type="project" value="TreeGrafter"/>
</dbReference>
<dbReference type="OMA" id="LEEWHVY"/>
<dbReference type="eggNOG" id="KOG1858">
    <property type="taxonomic scope" value="Eukaryota"/>
</dbReference>
<evidence type="ECO:0000256" key="2">
    <source>
        <dbReference type="ARBA" id="ARBA00022618"/>
    </source>
</evidence>
<dbReference type="PANTHER" id="PTHR12827">
    <property type="entry name" value="MEIOTIC CHECKPOINT REGULATOR TSG24 FAMILY MEMBER"/>
    <property type="match status" value="1"/>
</dbReference>
<dbReference type="HOGENOM" id="CLU_000746_0_0_1"/>
<proteinExistence type="inferred from homology"/>
<organism evidence="5 6">
    <name type="scientific">Tetrapisispora phaffii (strain ATCC 24235 / CBS 4417 / NBRC 1672 / NRRL Y-8282 / UCD 70-5)</name>
    <name type="common">Yeast</name>
    <name type="synonym">Fabospora phaffii</name>
    <dbReference type="NCBI Taxonomy" id="1071381"/>
    <lineage>
        <taxon>Eukaryota</taxon>
        <taxon>Fungi</taxon>
        <taxon>Dikarya</taxon>
        <taxon>Ascomycota</taxon>
        <taxon>Saccharomycotina</taxon>
        <taxon>Saccharomycetes</taxon>
        <taxon>Saccharomycetales</taxon>
        <taxon>Saccharomycetaceae</taxon>
        <taxon>Tetrapisispora</taxon>
    </lineage>
</organism>
<dbReference type="GO" id="GO:0060090">
    <property type="term" value="F:molecular adaptor activity"/>
    <property type="evidence" value="ECO:0007669"/>
    <property type="project" value="EnsemblFungi"/>
</dbReference>
<evidence type="ECO:0000256" key="4">
    <source>
        <dbReference type="ARBA" id="ARBA00023306"/>
    </source>
</evidence>
<dbReference type="RefSeq" id="XP_003686144.1">
    <property type="nucleotide sequence ID" value="XM_003686096.1"/>
</dbReference>
<dbReference type="KEGG" id="tpf:TPHA_0F02290"/>
<dbReference type="GO" id="GO:0005680">
    <property type="term" value="C:anaphase-promoting complex"/>
    <property type="evidence" value="ECO:0007669"/>
    <property type="project" value="EnsemblFungi"/>
</dbReference>